<feature type="compositionally biased region" description="Low complexity" evidence="1">
    <location>
        <begin position="1"/>
        <end position="13"/>
    </location>
</feature>
<dbReference type="Pfam" id="PF05686">
    <property type="entry name" value="Glyco_transf_90"/>
    <property type="match status" value="1"/>
</dbReference>
<dbReference type="InterPro" id="IPR051091">
    <property type="entry name" value="O-Glucosyltr/Glycosyltrsf_90"/>
</dbReference>
<dbReference type="EMBL" id="BABT02000150">
    <property type="protein sequence ID" value="GAA98278.1"/>
    <property type="molecule type" value="Genomic_DNA"/>
</dbReference>
<feature type="domain" description="Glycosyl transferase CAP10" evidence="2">
    <location>
        <begin position="478"/>
        <end position="760"/>
    </location>
</feature>
<feature type="compositionally biased region" description="Polar residues" evidence="1">
    <location>
        <begin position="18"/>
        <end position="40"/>
    </location>
</feature>
<feature type="region of interest" description="Disordered" evidence="1">
    <location>
        <begin position="1"/>
        <end position="118"/>
    </location>
</feature>
<dbReference type="AlphaFoldDB" id="G7E618"/>
<dbReference type="InterPro" id="IPR006598">
    <property type="entry name" value="CAP10"/>
</dbReference>
<protein>
    <recommendedName>
        <fullName evidence="2">Glycosyl transferase CAP10 domain-containing protein</fullName>
    </recommendedName>
</protein>
<evidence type="ECO:0000259" key="2">
    <source>
        <dbReference type="SMART" id="SM00672"/>
    </source>
</evidence>
<evidence type="ECO:0000256" key="1">
    <source>
        <dbReference type="SAM" id="MobiDB-lite"/>
    </source>
</evidence>
<feature type="compositionally biased region" description="Polar residues" evidence="1">
    <location>
        <begin position="81"/>
        <end position="93"/>
    </location>
</feature>
<keyword evidence="4" id="KW-1185">Reference proteome</keyword>
<dbReference type="InParanoid" id="G7E618"/>
<evidence type="ECO:0000313" key="4">
    <source>
        <dbReference type="Proteomes" id="UP000009131"/>
    </source>
</evidence>
<reference evidence="3 4" key="2">
    <citation type="journal article" date="2012" name="Open Biol.">
        <title>Characteristics of nucleosomes and linker DNA regions on the genome of the basidiomycete Mixia osmundae revealed by mono- and dinucleosome mapping.</title>
        <authorList>
            <person name="Nishida H."/>
            <person name="Kondo S."/>
            <person name="Matsumoto T."/>
            <person name="Suzuki Y."/>
            <person name="Yoshikawa H."/>
            <person name="Taylor T.D."/>
            <person name="Sugiyama J."/>
        </authorList>
    </citation>
    <scope>NUCLEOTIDE SEQUENCE [LARGE SCALE GENOMIC DNA]</scope>
    <source>
        <strain evidence="4">CBS 9802 / IAM 14324 / JCM 22182 / KY 12970</strain>
    </source>
</reference>
<comment type="caution">
    <text evidence="3">The sequence shown here is derived from an EMBL/GenBank/DDBJ whole genome shotgun (WGS) entry which is preliminary data.</text>
</comment>
<dbReference type="OMA" id="AGEPIQC"/>
<dbReference type="Proteomes" id="UP000009131">
    <property type="component" value="Unassembled WGS sequence"/>
</dbReference>
<dbReference type="PANTHER" id="PTHR12203">
    <property type="entry name" value="KDEL LYS-ASP-GLU-LEU CONTAINING - RELATED"/>
    <property type="match status" value="1"/>
</dbReference>
<dbReference type="OrthoDB" id="541052at2759"/>
<dbReference type="eggNOG" id="ENOG502R1JI">
    <property type="taxonomic scope" value="Eukaryota"/>
</dbReference>
<dbReference type="STRING" id="764103.G7E618"/>
<dbReference type="HOGENOM" id="CLU_005027_3_2_1"/>
<dbReference type="RefSeq" id="XP_014569206.1">
    <property type="nucleotide sequence ID" value="XM_014713720.1"/>
</dbReference>
<evidence type="ECO:0000313" key="3">
    <source>
        <dbReference type="EMBL" id="GAA98278.1"/>
    </source>
</evidence>
<dbReference type="PANTHER" id="PTHR12203:SF118">
    <property type="entry name" value="BETA-1,2-XYLOSYLTRANSFERASE 1"/>
    <property type="match status" value="1"/>
</dbReference>
<dbReference type="SMART" id="SM00672">
    <property type="entry name" value="CAP10"/>
    <property type="match status" value="1"/>
</dbReference>
<proteinExistence type="predicted"/>
<organism evidence="3 4">
    <name type="scientific">Mixia osmundae (strain CBS 9802 / IAM 14324 / JCM 22182 / KY 12970)</name>
    <dbReference type="NCBI Taxonomy" id="764103"/>
    <lineage>
        <taxon>Eukaryota</taxon>
        <taxon>Fungi</taxon>
        <taxon>Dikarya</taxon>
        <taxon>Basidiomycota</taxon>
        <taxon>Pucciniomycotina</taxon>
        <taxon>Mixiomycetes</taxon>
        <taxon>Mixiales</taxon>
        <taxon>Mixiaceae</taxon>
        <taxon>Mixia</taxon>
    </lineage>
</organism>
<reference evidence="3 4" key="1">
    <citation type="journal article" date="2011" name="J. Gen. Appl. Microbiol.">
        <title>Draft genome sequencing of the enigmatic basidiomycete Mixia osmundae.</title>
        <authorList>
            <person name="Nishida H."/>
            <person name="Nagatsuka Y."/>
            <person name="Sugiyama J."/>
        </authorList>
    </citation>
    <scope>NUCLEOTIDE SEQUENCE [LARGE SCALE GENOMIC DNA]</scope>
    <source>
        <strain evidence="4">CBS 9802 / IAM 14324 / JCM 22182 / KY 12970</strain>
    </source>
</reference>
<accession>G7E618</accession>
<sequence>MSSPAGRASSRSRVNVGDDTSCQQPTLSFPSPSPAGQSASRSRRNGEAGFGKAEYNGKSHWRQRSQGTNNLARSPLAFFRTATTTSPRLSPSPKSEDPDGSFSKTRRDRDGHRKHLSESLATIGEAKPTGVLGSFLNGLGIPKSELQRRGHAGRLIRPPKSASRVFRQISLGLLALTTISALWIYVGTSKLRAEQATLLDEPETSLRDWAKYYKDLSLSIISIHDTKPAAPARPRKPTGPQKHTRLPNGWLDVNAKAPHPILELIRDAQKDWEDKLSRQSQTYEEAVAEYKDRYGRNPPAGFERWCAFAHRHKIQLPDEYDQIARDFEPFRALHHNDFVHRHQAMQQRDHTFTVAIAEDGSVSVFGPYAHTRRAAEVTDIFWLFSSEIKRAVNLTFIIDDEPAVVLPWEEKDRLLELARHGEKIGPSEHYQLHHTHNTAGYSNYALACAPDSALRHSERSRRPNQVVGKHAFIYDHPTAADVCRNPEGRHLHGHTVGSGANLGPLVPLLAFAKMSLNSDILATPLEQYSDTYIGYDPPWDEKPSSKLMWRGSTTGAAFQTGRPWKDSQRARLHFMSHDTEGEREIMWTDQTGATRFSNISTGLLNELYLDASLAGRPTQCDEETCNYLARNVRFAPIQGLDESYSYKYVMDVDGNGWSGRFHRLMSTNSLVLKSTVFPEWYQDRIVPWYHYVPVRLDYGDIYDIMAFFRGNDEGVGEHEAMARQLADNGRTWARDFFRRVDMAAYMFRLTLEMASLLDGTED</sequence>
<name>G7E618_MIXOS</name>
<gene>
    <name evidence="3" type="primary">Mo04961</name>
    <name evidence="3" type="ORF">E5Q_04961</name>
</gene>
<feature type="region of interest" description="Disordered" evidence="1">
    <location>
        <begin position="228"/>
        <end position="250"/>
    </location>
</feature>